<gene>
    <name evidence="6" type="ORF">DSY94_10175</name>
    <name evidence="4" type="ORF">DSY97_06775</name>
    <name evidence="5" type="ORF">DSY98_05020</name>
</gene>
<feature type="domain" description="Leucine-binding protein" evidence="3">
    <location>
        <begin position="24"/>
        <end position="361"/>
    </location>
</feature>
<dbReference type="Pfam" id="PF13458">
    <property type="entry name" value="Peripla_BP_6"/>
    <property type="match status" value="1"/>
</dbReference>
<evidence type="ECO:0000313" key="5">
    <source>
        <dbReference type="EMBL" id="RTZ79994.1"/>
    </source>
</evidence>
<evidence type="ECO:0000313" key="6">
    <source>
        <dbReference type="EMBL" id="RTZ82510.1"/>
    </source>
</evidence>
<dbReference type="PANTHER" id="PTHR30483">
    <property type="entry name" value="LEUCINE-SPECIFIC-BINDING PROTEIN"/>
    <property type="match status" value="1"/>
</dbReference>
<keyword evidence="2" id="KW-0732">Signal</keyword>
<dbReference type="CDD" id="cd06359">
    <property type="entry name" value="PBP1_Nba-like"/>
    <property type="match status" value="1"/>
</dbReference>
<evidence type="ECO:0000256" key="1">
    <source>
        <dbReference type="ARBA" id="ARBA00010062"/>
    </source>
</evidence>
<proteinExistence type="inferred from homology"/>
<dbReference type="AlphaFoldDB" id="A0A432GHE1"/>
<evidence type="ECO:0000259" key="3">
    <source>
        <dbReference type="Pfam" id="PF13458"/>
    </source>
</evidence>
<sequence>MRLGILGTLSIGVLLVGQVALAETVKIGFVTTLTGGAGAIGNDMRDAVELALDHLGRKMGNSDVKMFYEDDTFKPAVGKQKTEKLVKKDKVHFVTGYIWSHVLMASRNSVVGKGPFMITSNAGPGPVAGKLCHEDFFSTSWQNDQTTMAMGEVLNQLGIKNLYIMAPNYAAGKGMVAGVSRTFKGNIVGKDMTKFPAQLDFSAELAKIRAAKPDAVFVFYPGKHGIQFFKQFSQAGLKGTIPLYSAFTVDSLSLPRLKDLAEGSLMTQFWAPDLDNAVNKRFVADYRKKTGRYPTFYAAQSYDTIMLINSAVTAVGGNMSNKDGMRTAMRKANFPSVRGPFKYGNNHFPIQNFYLRKVIKDAEGNYTTTIIKTVYTDHQDPYAKDCKMSW</sequence>
<evidence type="ECO:0000313" key="8">
    <source>
        <dbReference type="Proteomes" id="UP000286801"/>
    </source>
</evidence>
<dbReference type="EMBL" id="QNZL01000183">
    <property type="protein sequence ID" value="RTZ78802.1"/>
    <property type="molecule type" value="Genomic_DNA"/>
</dbReference>
<accession>A0A432GHE1</accession>
<dbReference type="InterPro" id="IPR028081">
    <property type="entry name" value="Leu-bd"/>
</dbReference>
<evidence type="ECO:0000313" key="4">
    <source>
        <dbReference type="EMBL" id="RTZ78802.1"/>
    </source>
</evidence>
<dbReference type="Proteomes" id="UP000287176">
    <property type="component" value="Unassembled WGS sequence"/>
</dbReference>
<dbReference type="InterPro" id="IPR051010">
    <property type="entry name" value="BCAA_transport"/>
</dbReference>
<evidence type="ECO:0000256" key="2">
    <source>
        <dbReference type="ARBA" id="ARBA00022729"/>
    </source>
</evidence>
<evidence type="ECO:0000313" key="7">
    <source>
        <dbReference type="Proteomes" id="UP000286732"/>
    </source>
</evidence>
<comment type="caution">
    <text evidence="6">The sequence shown here is derived from an EMBL/GenBank/DDBJ whole genome shotgun (WGS) entry which is preliminary data.</text>
</comment>
<dbReference type="Gene3D" id="3.40.50.2300">
    <property type="match status" value="2"/>
</dbReference>
<dbReference type="InterPro" id="IPR028082">
    <property type="entry name" value="Peripla_BP_I"/>
</dbReference>
<dbReference type="PANTHER" id="PTHR30483:SF6">
    <property type="entry name" value="PERIPLASMIC BINDING PROTEIN OF ABC TRANSPORTER FOR NATURAL AMINO ACIDS"/>
    <property type="match status" value="1"/>
</dbReference>
<name>A0A432GHE1_9DELT</name>
<dbReference type="Proteomes" id="UP000286732">
    <property type="component" value="Unassembled WGS sequence"/>
</dbReference>
<dbReference type="SUPFAM" id="SSF53822">
    <property type="entry name" value="Periplasmic binding protein-like I"/>
    <property type="match status" value="1"/>
</dbReference>
<evidence type="ECO:0000313" key="9">
    <source>
        <dbReference type="Proteomes" id="UP000287176"/>
    </source>
</evidence>
<dbReference type="Proteomes" id="UP000286801">
    <property type="component" value="Unassembled WGS sequence"/>
</dbReference>
<protein>
    <submittedName>
        <fullName evidence="6">ABC transporter substrate-binding protein</fullName>
    </submittedName>
</protein>
<dbReference type="EMBL" id="QNZI01000268">
    <property type="protein sequence ID" value="RTZ82510.1"/>
    <property type="molecule type" value="Genomic_DNA"/>
</dbReference>
<comment type="similarity">
    <text evidence="1">Belongs to the leucine-binding protein family.</text>
</comment>
<dbReference type="EMBL" id="QNZM01000194">
    <property type="protein sequence ID" value="RTZ79994.1"/>
    <property type="molecule type" value="Genomic_DNA"/>
</dbReference>
<organism evidence="6 9">
    <name type="scientific">SAR324 cluster bacterium</name>
    <dbReference type="NCBI Taxonomy" id="2024889"/>
    <lineage>
        <taxon>Bacteria</taxon>
        <taxon>Deltaproteobacteria</taxon>
        <taxon>SAR324 cluster</taxon>
    </lineage>
</organism>
<reference evidence="7 8" key="1">
    <citation type="submission" date="2018-06" db="EMBL/GenBank/DDBJ databases">
        <title>Combined omics and stable isotope probing to characterize newly discovered Mariana Back-Arc vent microbial communities.</title>
        <authorList>
            <person name="Trembath-Reichert E."/>
            <person name="Huber J.A."/>
        </authorList>
    </citation>
    <scope>NUCLEOTIDE SEQUENCE [LARGE SCALE GENOMIC DNA]</scope>
    <source>
        <strain evidence="6">MAG 24</strain>
        <strain evidence="4">MAG 63_1</strain>
        <strain evidence="5">MAG 63_2</strain>
    </source>
</reference>